<feature type="transmembrane region" description="Helical" evidence="1">
    <location>
        <begin position="942"/>
        <end position="961"/>
    </location>
</feature>
<keyword evidence="1" id="KW-0472">Membrane</keyword>
<accession>A0A3E0UDZ1</accession>
<keyword evidence="1" id="KW-0812">Transmembrane</keyword>
<proteinExistence type="predicted"/>
<dbReference type="EMBL" id="QUOV01000001">
    <property type="protein sequence ID" value="REL35060.1"/>
    <property type="molecule type" value="Genomic_DNA"/>
</dbReference>
<feature type="transmembrane region" description="Helical" evidence="1">
    <location>
        <begin position="1073"/>
        <end position="1097"/>
    </location>
</feature>
<feature type="transmembrane region" description="Helical" evidence="1">
    <location>
        <begin position="900"/>
        <end position="921"/>
    </location>
</feature>
<feature type="transmembrane region" description="Helical" evidence="1">
    <location>
        <begin position="280"/>
        <end position="302"/>
    </location>
</feature>
<feature type="transmembrane region" description="Helical" evidence="1">
    <location>
        <begin position="1453"/>
        <end position="1471"/>
    </location>
</feature>
<feature type="transmembrane region" description="Helical" evidence="1">
    <location>
        <begin position="27"/>
        <end position="44"/>
    </location>
</feature>
<evidence type="ECO:0000313" key="3">
    <source>
        <dbReference type="Proteomes" id="UP000256999"/>
    </source>
</evidence>
<dbReference type="OrthoDB" id="7481928at2"/>
<feature type="transmembrane region" description="Helical" evidence="1">
    <location>
        <begin position="873"/>
        <end position="894"/>
    </location>
</feature>
<protein>
    <submittedName>
        <fullName evidence="2">Uncharacterized protein</fullName>
    </submittedName>
</protein>
<reference evidence="2 3" key="1">
    <citation type="submission" date="2018-08" db="EMBL/GenBank/DDBJ databases">
        <title>Thalassotalea euphylliae genome.</title>
        <authorList>
            <person name="Summers S."/>
            <person name="Rice S.A."/>
            <person name="Freckelton M.L."/>
            <person name="Nedved B.T."/>
            <person name="Hadfield M.G."/>
        </authorList>
    </citation>
    <scope>NUCLEOTIDE SEQUENCE [LARGE SCALE GENOMIC DNA]</scope>
    <source>
        <strain evidence="2 3">H2</strain>
    </source>
</reference>
<comment type="caution">
    <text evidence="2">The sequence shown here is derived from an EMBL/GenBank/DDBJ whole genome shotgun (WGS) entry which is preliminary data.</text>
</comment>
<sequence>MEANQAAQSSGQASNATSAPLKRPRKWLLIPAFIVISVTFYFFHDIGQRNSHVNNENYRLLYEASVEFNNNLNKLRSAHQNGESDTAIRGLFASYKSQVANASDRKSAFKNAVYLLKAKKLVVQKGEGSEQNELASLSDSDILPKAGAVFSKILIVNAQDKVLTTLGNETKISFSDLNFIAKSFVKNQQSIFSTTSNKTALQDREKVNLPSHSSHIDVELAHGDYRVYVFPFTLEQELAYPKSAKDKSQENDNNYVQATTLTLVGFVENIELSKRATSKWNIPLIVISVLTLCVLVAILRLYLQPKNQFTTKFFRGFVVLACYLAFSASLALVLASVESKYLSHVKANATQKYIKALADQFNTEIYGIFNSVHRYRPFYQKLSQLIAQPSELGSYCLDLQSPKNVKDSHSIPIFVKQSEQGAYCRNTPQTSLLVSYAVNANREKGVSDDLSTCLAVSQQSDNSTDVTQNKESKDEQEQRAKLQAEYTSFEQLNKDKDGLAYQQVVSNITNTLPCRVANLPSVGVYAQSLNLTRNPDNKPTGIKLVDERAPLALPNGLISLLAVNRYGNPALPSLYYRENFSTPRTINLSHRQYFKKVRDQQGWQLPLNENITAASRTMRNVYMQRLRNITNGTTGTTLSMPLFEYLDEQSEGSLVLIADVLIPAMEYFQLAAVFDEESDKQAKGKYLNFEHLAQLTPSPLFADLRHMILDRNSGQVLFHSQADRALNENIFFSGNNQQGLTEWIKSSGYSSSAEEKAVRVSGNYHGKAGAFYLYPTVIDEWALVVFAPNELTTWFQTNKFIYYMLVITTLMLVSFALVKGLSLAVNSRVKVTNTERSNSSANANTRANTDDSSDAKVAMHSPVIISYELQRRLGFIATNIIVMVVTISAVVKLLPLDEMIWYLPLTLVILGAVLYGISLIWQRLPNHLFKDIRRLARAMKYIPAKLWITVSAIFVIVFWYLSATSEASFRGVALQQQNYQCALINAKREEITKQALTLFPNSITNYQQQPAMLMLGEKNYLNHTKCTNNSVTPEDFPNFATAVGNQQLWRWLQAYMLPKPAAQSVQLNLEKPFLAMLGYSMLMICLVFLLSVIWYLLHSKVLWTFMYFGMDFLRHIEKLSQDLADIPTDKRNTNLLIKGDNIRLNGVELNLYASLLKGDKLDNPFVKKLAALSPALTAIVDQQIKLPNLKISVDGDVDNNQQVSNLSVQLWDLETCLEQRGLRQHLLSIIIDLKGLVLDKKINDFCMYSGFHCLQRVALKDALAQAESDEMRLEHIEYLSWSECLMDFNFKLPEAFSTDVDQTLLARELAHFPELKSIDALAELADEQNAGAKKTYVYPQSLSEDVSPLLATQKKWATINLILIHAEAFYRFKWELCSNAEKLALFNLAKKRYLNPNNSQMVEHLALNGLIRVDNDDIRLVNDSFAYFVLNAEPPEVMGKLFKLSEQGVWKNYRVPIVLSIALLLGAVALISGESLFIIFGSIAGVLTTIASMTNSANLIRSQFN</sequence>
<name>A0A3E0UDZ1_9GAMM</name>
<evidence type="ECO:0000313" key="2">
    <source>
        <dbReference type="EMBL" id="REL35060.1"/>
    </source>
</evidence>
<feature type="transmembrane region" description="Helical" evidence="1">
    <location>
        <begin position="800"/>
        <end position="818"/>
    </location>
</feature>
<gene>
    <name evidence="2" type="ORF">DXX92_06600</name>
</gene>
<feature type="transmembrane region" description="Helical" evidence="1">
    <location>
        <begin position="1477"/>
        <end position="1500"/>
    </location>
</feature>
<evidence type="ECO:0000256" key="1">
    <source>
        <dbReference type="SAM" id="Phobius"/>
    </source>
</evidence>
<dbReference type="Proteomes" id="UP000256999">
    <property type="component" value="Unassembled WGS sequence"/>
</dbReference>
<feature type="transmembrane region" description="Helical" evidence="1">
    <location>
        <begin position="314"/>
        <end position="337"/>
    </location>
</feature>
<organism evidence="2 3">
    <name type="scientific">Thalassotalea euphylliae</name>
    <dbReference type="NCBI Taxonomy" id="1655234"/>
    <lineage>
        <taxon>Bacteria</taxon>
        <taxon>Pseudomonadati</taxon>
        <taxon>Pseudomonadota</taxon>
        <taxon>Gammaproteobacteria</taxon>
        <taxon>Alteromonadales</taxon>
        <taxon>Colwelliaceae</taxon>
        <taxon>Thalassotalea</taxon>
    </lineage>
</organism>
<keyword evidence="1" id="KW-1133">Transmembrane helix</keyword>
<dbReference type="RefSeq" id="WP_115999734.1">
    <property type="nucleotide sequence ID" value="NZ_QUOV01000001.1"/>
</dbReference>